<gene>
    <name evidence="4 9" type="primary">truA</name>
    <name evidence="9" type="ORF">IAB08_05080</name>
</gene>
<reference evidence="9" key="2">
    <citation type="journal article" date="2021" name="PeerJ">
        <title>Extensive microbial diversity within the chicken gut microbiome revealed by metagenomics and culture.</title>
        <authorList>
            <person name="Gilroy R."/>
            <person name="Ravi A."/>
            <person name="Getino M."/>
            <person name="Pursley I."/>
            <person name="Horton D.L."/>
            <person name="Alikhan N.F."/>
            <person name="Baker D."/>
            <person name="Gharbi K."/>
            <person name="Hall N."/>
            <person name="Watson M."/>
            <person name="Adriaenssens E.M."/>
            <person name="Foster-Nyarko E."/>
            <person name="Jarju S."/>
            <person name="Secka A."/>
            <person name="Antonio M."/>
            <person name="Oren A."/>
            <person name="Chaudhuri R.R."/>
            <person name="La Ragione R."/>
            <person name="Hildebrand F."/>
            <person name="Pallen M.J."/>
        </authorList>
    </citation>
    <scope>NUCLEOTIDE SEQUENCE</scope>
    <source>
        <strain evidence="9">2889</strain>
    </source>
</reference>
<evidence type="ECO:0000256" key="1">
    <source>
        <dbReference type="ARBA" id="ARBA00009375"/>
    </source>
</evidence>
<dbReference type="HAMAP" id="MF_00171">
    <property type="entry name" value="TruA"/>
    <property type="match status" value="1"/>
</dbReference>
<comment type="caution">
    <text evidence="4">Lacks conserved residue(s) required for the propagation of feature annotation.</text>
</comment>
<evidence type="ECO:0000313" key="9">
    <source>
        <dbReference type="EMBL" id="MBO8432646.1"/>
    </source>
</evidence>
<dbReference type="InterPro" id="IPR020095">
    <property type="entry name" value="PsdUridine_synth_TruA_C"/>
</dbReference>
<comment type="caution">
    <text evidence="9">The sequence shown here is derived from an EMBL/GenBank/DDBJ whole genome shotgun (WGS) entry which is preliminary data.</text>
</comment>
<protein>
    <recommendedName>
        <fullName evidence="4">tRNA pseudouridine synthase A</fullName>
        <ecNumber evidence="4">5.4.99.12</ecNumber>
    </recommendedName>
    <alternativeName>
        <fullName evidence="4">tRNA pseudouridine(38-40) synthase</fullName>
    </alternativeName>
    <alternativeName>
        <fullName evidence="4">tRNA pseudouridylate synthase I</fullName>
    </alternativeName>
    <alternativeName>
        <fullName evidence="4">tRNA-uridine isomerase I</fullName>
    </alternativeName>
</protein>
<dbReference type="InterPro" id="IPR020103">
    <property type="entry name" value="PsdUridine_synth_cat_dom_sf"/>
</dbReference>
<dbReference type="PANTHER" id="PTHR11142">
    <property type="entry name" value="PSEUDOURIDYLATE SYNTHASE"/>
    <property type="match status" value="1"/>
</dbReference>
<dbReference type="InterPro" id="IPR020094">
    <property type="entry name" value="TruA/RsuA/RluB/E/F_N"/>
</dbReference>
<feature type="binding site" evidence="4 6">
    <location>
        <position position="113"/>
    </location>
    <ligand>
        <name>substrate</name>
    </ligand>
</feature>
<dbReference type="InterPro" id="IPR020097">
    <property type="entry name" value="PsdUridine_synth_TruA_a/b_dom"/>
</dbReference>
<dbReference type="PIRSF" id="PIRSF001430">
    <property type="entry name" value="tRNA_psdUrid_synth"/>
    <property type="match status" value="1"/>
</dbReference>
<keyword evidence="2 4" id="KW-0819">tRNA processing</keyword>
<dbReference type="FunFam" id="3.30.70.580:FF:000001">
    <property type="entry name" value="tRNA pseudouridine synthase A"/>
    <property type="match status" value="1"/>
</dbReference>
<reference evidence="9" key="1">
    <citation type="submission" date="2020-10" db="EMBL/GenBank/DDBJ databases">
        <authorList>
            <person name="Gilroy R."/>
        </authorList>
    </citation>
    <scope>NUCLEOTIDE SEQUENCE</scope>
    <source>
        <strain evidence="9">2889</strain>
    </source>
</reference>
<keyword evidence="3 4" id="KW-0413">Isomerase</keyword>
<evidence type="ECO:0000256" key="4">
    <source>
        <dbReference type="HAMAP-Rule" id="MF_00171"/>
    </source>
</evidence>
<dbReference type="GO" id="GO:0031119">
    <property type="term" value="P:tRNA pseudouridine synthesis"/>
    <property type="evidence" value="ECO:0007669"/>
    <property type="project" value="UniProtKB-UniRule"/>
</dbReference>
<dbReference type="NCBIfam" id="TIGR00071">
    <property type="entry name" value="hisT_truA"/>
    <property type="match status" value="1"/>
</dbReference>
<dbReference type="CDD" id="cd02570">
    <property type="entry name" value="PseudoU_synth_EcTruA"/>
    <property type="match status" value="1"/>
</dbReference>
<dbReference type="EC" id="5.4.99.12" evidence="4"/>
<feature type="domain" description="Pseudouridine synthase I TruA alpha/beta" evidence="8">
    <location>
        <begin position="146"/>
        <end position="246"/>
    </location>
</feature>
<dbReference type="InterPro" id="IPR001406">
    <property type="entry name" value="PsdUridine_synth_TruA"/>
</dbReference>
<proteinExistence type="inferred from homology"/>
<dbReference type="Gene3D" id="3.30.70.580">
    <property type="entry name" value="Pseudouridine synthase I, catalytic domain, N-terminal subdomain"/>
    <property type="match status" value="1"/>
</dbReference>
<dbReference type="GO" id="GO:0003723">
    <property type="term" value="F:RNA binding"/>
    <property type="evidence" value="ECO:0007669"/>
    <property type="project" value="InterPro"/>
</dbReference>
<comment type="function">
    <text evidence="4">Formation of pseudouridine at positions 38, 39 and 40 in the anticodon stem and loop of transfer RNAs.</text>
</comment>
<dbReference type="Pfam" id="PF01416">
    <property type="entry name" value="PseudoU_synth_1"/>
    <property type="match status" value="1"/>
</dbReference>
<dbReference type="AlphaFoldDB" id="A0A9D9DUH1"/>
<dbReference type="PANTHER" id="PTHR11142:SF0">
    <property type="entry name" value="TRNA PSEUDOURIDINE SYNTHASE-LIKE 1"/>
    <property type="match status" value="1"/>
</dbReference>
<dbReference type="GO" id="GO:0160147">
    <property type="term" value="F:tRNA pseudouridine(38-40) synthase activity"/>
    <property type="evidence" value="ECO:0007669"/>
    <property type="project" value="UniProtKB-EC"/>
</dbReference>
<name>A0A9D9DUH1_9BACT</name>
<evidence type="ECO:0000259" key="8">
    <source>
        <dbReference type="Pfam" id="PF01416"/>
    </source>
</evidence>
<comment type="subunit">
    <text evidence="4">Homodimer.</text>
</comment>
<dbReference type="EMBL" id="JADIMZ010000077">
    <property type="protein sequence ID" value="MBO8432646.1"/>
    <property type="molecule type" value="Genomic_DNA"/>
</dbReference>
<evidence type="ECO:0000256" key="3">
    <source>
        <dbReference type="ARBA" id="ARBA00023235"/>
    </source>
</evidence>
<comment type="catalytic activity">
    <reaction evidence="4 7">
        <text>uridine(38/39/40) in tRNA = pseudouridine(38/39/40) in tRNA</text>
        <dbReference type="Rhea" id="RHEA:22376"/>
        <dbReference type="Rhea" id="RHEA-COMP:10085"/>
        <dbReference type="Rhea" id="RHEA-COMP:10087"/>
        <dbReference type="ChEBI" id="CHEBI:65314"/>
        <dbReference type="ChEBI" id="CHEBI:65315"/>
        <dbReference type="EC" id="5.4.99.12"/>
    </reaction>
</comment>
<feature type="active site" description="Nucleophile" evidence="4 5">
    <location>
        <position position="52"/>
    </location>
</feature>
<dbReference type="Gene3D" id="3.30.70.660">
    <property type="entry name" value="Pseudouridine synthase I, catalytic domain, C-terminal subdomain"/>
    <property type="match status" value="1"/>
</dbReference>
<sequence length="247" mass="28371">MQRFFIHLSYCGAPYCGWQKQPNGRSVQACLEEALSVLLKQEIAVTGCGRTDAGVNASSFFAHFDCEKEIPPAARSSWVYQLNALLDKAIAVHSVFEVAPDLHARFSATERTYHYYLHTEKDPFLENSSYYCRFPFDADLIRQAGQSLCGYRDFTSFSKLHTQVKTNFCHLKRADLERIDFVRWRFVFTADRFLRNMVRALVGTLLSVGNGRYSLEDLQRIVEAKDRCKAGTSMPSHALYLSEIRYF</sequence>
<comment type="similarity">
    <text evidence="1 4 7">Belongs to the tRNA pseudouridine synthase TruA family.</text>
</comment>
<evidence type="ECO:0000256" key="6">
    <source>
        <dbReference type="PIRSR" id="PIRSR001430-2"/>
    </source>
</evidence>
<evidence type="ECO:0000256" key="7">
    <source>
        <dbReference type="RuleBase" id="RU003792"/>
    </source>
</evidence>
<evidence type="ECO:0000256" key="5">
    <source>
        <dbReference type="PIRSR" id="PIRSR001430-1"/>
    </source>
</evidence>
<dbReference type="Proteomes" id="UP000823612">
    <property type="component" value="Unassembled WGS sequence"/>
</dbReference>
<accession>A0A9D9DUH1</accession>
<evidence type="ECO:0000256" key="2">
    <source>
        <dbReference type="ARBA" id="ARBA00022694"/>
    </source>
</evidence>
<dbReference type="SUPFAM" id="SSF55120">
    <property type="entry name" value="Pseudouridine synthase"/>
    <property type="match status" value="1"/>
</dbReference>
<evidence type="ECO:0000313" key="10">
    <source>
        <dbReference type="Proteomes" id="UP000823612"/>
    </source>
</evidence>
<organism evidence="9 10">
    <name type="scientific">Candidatus Pullibacteroides excrementavium</name>
    <dbReference type="NCBI Taxonomy" id="2840905"/>
    <lineage>
        <taxon>Bacteria</taxon>
        <taxon>Pseudomonadati</taxon>
        <taxon>Bacteroidota</taxon>
        <taxon>Bacteroidia</taxon>
        <taxon>Bacteroidales</taxon>
        <taxon>Candidatus Pullibacteroides</taxon>
    </lineage>
</organism>